<protein>
    <submittedName>
        <fullName evidence="1">Uncharacterized protein</fullName>
    </submittedName>
</protein>
<comment type="caution">
    <text evidence="1">The sequence shown here is derived from an EMBL/GenBank/DDBJ whole genome shotgun (WGS) entry which is preliminary data.</text>
</comment>
<proteinExistence type="predicted"/>
<dbReference type="AlphaFoldDB" id="A0A392W556"/>
<name>A0A392W556_9FABA</name>
<evidence type="ECO:0000313" key="1">
    <source>
        <dbReference type="EMBL" id="MCI93800.1"/>
    </source>
</evidence>
<reference evidence="1 2" key="1">
    <citation type="journal article" date="2018" name="Front. Plant Sci.">
        <title>Red Clover (Trifolium pratense) and Zigzag Clover (T. medium) - A Picture of Genomic Similarities and Differences.</title>
        <authorList>
            <person name="Dluhosova J."/>
            <person name="Istvanek J."/>
            <person name="Nedelnik J."/>
            <person name="Repkova J."/>
        </authorList>
    </citation>
    <scope>NUCLEOTIDE SEQUENCE [LARGE SCALE GENOMIC DNA]</scope>
    <source>
        <strain evidence="2">cv. 10/8</strain>
        <tissue evidence="1">Leaf</tissue>
    </source>
</reference>
<dbReference type="EMBL" id="LXQA011339217">
    <property type="protein sequence ID" value="MCI93800.1"/>
    <property type="molecule type" value="Genomic_DNA"/>
</dbReference>
<keyword evidence="2" id="KW-1185">Reference proteome</keyword>
<accession>A0A392W556</accession>
<dbReference type="Proteomes" id="UP000265520">
    <property type="component" value="Unassembled WGS sequence"/>
</dbReference>
<sequence length="37" mass="3830">MDLGVGDDAKSSMAISNVDGALVTPIGITKNLKWPSK</sequence>
<feature type="non-terminal residue" evidence="1">
    <location>
        <position position="37"/>
    </location>
</feature>
<evidence type="ECO:0000313" key="2">
    <source>
        <dbReference type="Proteomes" id="UP000265520"/>
    </source>
</evidence>
<organism evidence="1 2">
    <name type="scientific">Trifolium medium</name>
    <dbReference type="NCBI Taxonomy" id="97028"/>
    <lineage>
        <taxon>Eukaryota</taxon>
        <taxon>Viridiplantae</taxon>
        <taxon>Streptophyta</taxon>
        <taxon>Embryophyta</taxon>
        <taxon>Tracheophyta</taxon>
        <taxon>Spermatophyta</taxon>
        <taxon>Magnoliopsida</taxon>
        <taxon>eudicotyledons</taxon>
        <taxon>Gunneridae</taxon>
        <taxon>Pentapetalae</taxon>
        <taxon>rosids</taxon>
        <taxon>fabids</taxon>
        <taxon>Fabales</taxon>
        <taxon>Fabaceae</taxon>
        <taxon>Papilionoideae</taxon>
        <taxon>50 kb inversion clade</taxon>
        <taxon>NPAAA clade</taxon>
        <taxon>Hologalegina</taxon>
        <taxon>IRL clade</taxon>
        <taxon>Trifolieae</taxon>
        <taxon>Trifolium</taxon>
    </lineage>
</organism>